<dbReference type="InterPro" id="IPR001789">
    <property type="entry name" value="Sig_transdc_resp-reg_receiver"/>
</dbReference>
<dbReference type="InterPro" id="IPR036890">
    <property type="entry name" value="HATPase_C_sf"/>
</dbReference>
<dbReference type="SMART" id="SM00448">
    <property type="entry name" value="REC"/>
    <property type="match status" value="1"/>
</dbReference>
<organism evidence="3">
    <name type="scientific">hydrothermal vent metagenome</name>
    <dbReference type="NCBI Taxonomy" id="652676"/>
    <lineage>
        <taxon>unclassified sequences</taxon>
        <taxon>metagenomes</taxon>
        <taxon>ecological metagenomes</taxon>
    </lineage>
</organism>
<dbReference type="CDD" id="cd16936">
    <property type="entry name" value="HATPase_RsbW-like"/>
    <property type="match status" value="1"/>
</dbReference>
<feature type="coiled-coil region" evidence="1">
    <location>
        <begin position="138"/>
        <end position="165"/>
    </location>
</feature>
<keyword evidence="1" id="KW-0175">Coiled coil</keyword>
<name>A0A3B0VWK4_9ZZZZ</name>
<sequence>MLSSHNVITQSISVLVIGASQSSATALREKLTNQPVKLTFVDSVHQAKQCILQDVSSLYDAYLFDNNDRYVENLALLKALKKNGQYAVVPVIFQADLDEPDKIEQSLQHGVYFYLVKPYTQALLLSVLKAAVIGFNHQQVLSQNLIEAKDQSARLESKLQVAQFQIKTIEDAKNLACALAFITPKPQEAVIGLFELMTNAIEHGNLNITYEEKTILILTDQLQSEIERRQKRPENHGKFVSIEFERKPNELQFTIRDMGQGFNSTPYLDFSAERAMDNHGRGVMIANKLSFDSLHYEDNGRTAICRIVN</sequence>
<feature type="domain" description="Response regulatory" evidence="2">
    <location>
        <begin position="13"/>
        <end position="132"/>
    </location>
</feature>
<dbReference type="PROSITE" id="PS50110">
    <property type="entry name" value="RESPONSE_REGULATORY"/>
    <property type="match status" value="1"/>
</dbReference>
<evidence type="ECO:0000313" key="3">
    <source>
        <dbReference type="EMBL" id="VAW48038.1"/>
    </source>
</evidence>
<dbReference type="SUPFAM" id="SSF55874">
    <property type="entry name" value="ATPase domain of HSP90 chaperone/DNA topoisomerase II/histidine kinase"/>
    <property type="match status" value="1"/>
</dbReference>
<dbReference type="InterPro" id="IPR011006">
    <property type="entry name" value="CheY-like_superfamily"/>
</dbReference>
<gene>
    <name evidence="3" type="ORF">MNBD_GAMMA04-602</name>
</gene>
<dbReference type="AlphaFoldDB" id="A0A3B0VWK4"/>
<reference evidence="3" key="1">
    <citation type="submission" date="2018-06" db="EMBL/GenBank/DDBJ databases">
        <authorList>
            <person name="Zhirakovskaya E."/>
        </authorList>
    </citation>
    <scope>NUCLEOTIDE SEQUENCE</scope>
</reference>
<dbReference type="EMBL" id="UOFB01000232">
    <property type="protein sequence ID" value="VAW48038.1"/>
    <property type="molecule type" value="Genomic_DNA"/>
</dbReference>
<evidence type="ECO:0000259" key="2">
    <source>
        <dbReference type="PROSITE" id="PS50110"/>
    </source>
</evidence>
<protein>
    <recommendedName>
        <fullName evidence="2">Response regulatory domain-containing protein</fullName>
    </recommendedName>
</protein>
<dbReference type="InterPro" id="IPR003594">
    <property type="entry name" value="HATPase_dom"/>
</dbReference>
<dbReference type="SUPFAM" id="SSF52172">
    <property type="entry name" value="CheY-like"/>
    <property type="match status" value="1"/>
</dbReference>
<dbReference type="Pfam" id="PF13581">
    <property type="entry name" value="HATPase_c_2"/>
    <property type="match status" value="1"/>
</dbReference>
<dbReference type="GO" id="GO:0000160">
    <property type="term" value="P:phosphorelay signal transduction system"/>
    <property type="evidence" value="ECO:0007669"/>
    <property type="project" value="InterPro"/>
</dbReference>
<evidence type="ECO:0000256" key="1">
    <source>
        <dbReference type="SAM" id="Coils"/>
    </source>
</evidence>
<accession>A0A3B0VWK4</accession>
<dbReference type="Gene3D" id="3.30.565.10">
    <property type="entry name" value="Histidine kinase-like ATPase, C-terminal domain"/>
    <property type="match status" value="1"/>
</dbReference>
<proteinExistence type="predicted"/>
<dbReference type="Gene3D" id="3.40.50.2300">
    <property type="match status" value="1"/>
</dbReference>